<evidence type="ECO:0000313" key="8">
    <source>
        <dbReference type="RefSeq" id="XP_022823944.1"/>
    </source>
</evidence>
<dbReference type="PANTHER" id="PTHR48417:SF1">
    <property type="entry name" value="ATP SYNTHASE F1 SUBUNIT EPSILON"/>
    <property type="match status" value="1"/>
</dbReference>
<proteinExistence type="inferred from homology"/>
<feature type="compositionally biased region" description="Gly residues" evidence="6">
    <location>
        <begin position="74"/>
        <end position="86"/>
    </location>
</feature>
<evidence type="ECO:0000256" key="6">
    <source>
        <dbReference type="SAM" id="MobiDB-lite"/>
    </source>
</evidence>
<keyword evidence="3" id="KW-0809">Transit peptide</keyword>
<evidence type="ECO:0000256" key="3">
    <source>
        <dbReference type="ARBA" id="ARBA00022946"/>
    </source>
</evidence>
<dbReference type="PANTHER" id="PTHR48417">
    <property type="entry name" value="ATP SYNTHASE F1 SUBUNIT EPSILON"/>
    <property type="match status" value="1"/>
</dbReference>
<dbReference type="RefSeq" id="XP_022823944.1">
    <property type="nucleotide sequence ID" value="XM_022968176.1"/>
</dbReference>
<keyword evidence="5" id="KW-0496">Mitochondrion</keyword>
<sequence>MSISFQEQSHFLCYPLNSNNKQISSTTLIMASRPSRKQFTLLLRKIPLKNSSSWFNVKNYTDSTTDFTMPAGIPGSGAGKGGGAGGSVRESGGSLGRYGAAQEEGYFHQQQREQIEKLKEKLKRGEDIGFSEKPPKPT</sequence>
<dbReference type="Pfam" id="PF04568">
    <property type="entry name" value="IATP"/>
    <property type="match status" value="1"/>
</dbReference>
<dbReference type="InterPro" id="IPR007648">
    <property type="entry name" value="ATPase_inhibitor_mt"/>
</dbReference>
<dbReference type="SUPFAM" id="SSF64602">
    <property type="entry name" value="F1 ATPase inhibitor, IF1, C-terminal domain"/>
    <property type="match status" value="1"/>
</dbReference>
<keyword evidence="4" id="KW-0175">Coiled coil</keyword>
<gene>
    <name evidence="8" type="primary">LOC111354628</name>
</gene>
<dbReference type="OrthoDB" id="7491301at2759"/>
<dbReference type="GO" id="GO:0042030">
    <property type="term" value="F:ATPase inhibitor activity"/>
    <property type="evidence" value="ECO:0007669"/>
    <property type="project" value="InterPro"/>
</dbReference>
<dbReference type="GO" id="GO:0005739">
    <property type="term" value="C:mitochondrion"/>
    <property type="evidence" value="ECO:0007669"/>
    <property type="project" value="UniProtKB-SubCell"/>
</dbReference>
<dbReference type="Gene3D" id="1.20.5.500">
    <property type="entry name" value="Single helix bin"/>
    <property type="match status" value="1"/>
</dbReference>
<dbReference type="GeneID" id="111354628"/>
<dbReference type="CTD" id="692418"/>
<dbReference type="Proteomes" id="UP000301870">
    <property type="component" value="Chromosome 18"/>
</dbReference>
<organism evidence="7 8">
    <name type="scientific">Spodoptera litura</name>
    <name type="common">Asian cotton leafworm</name>
    <dbReference type="NCBI Taxonomy" id="69820"/>
    <lineage>
        <taxon>Eukaryota</taxon>
        <taxon>Metazoa</taxon>
        <taxon>Ecdysozoa</taxon>
        <taxon>Arthropoda</taxon>
        <taxon>Hexapoda</taxon>
        <taxon>Insecta</taxon>
        <taxon>Pterygota</taxon>
        <taxon>Neoptera</taxon>
        <taxon>Endopterygota</taxon>
        <taxon>Lepidoptera</taxon>
        <taxon>Glossata</taxon>
        <taxon>Ditrysia</taxon>
        <taxon>Noctuoidea</taxon>
        <taxon>Noctuidae</taxon>
        <taxon>Amphipyrinae</taxon>
        <taxon>Spodoptera</taxon>
    </lineage>
</organism>
<feature type="region of interest" description="Disordered" evidence="6">
    <location>
        <begin position="66"/>
        <end position="114"/>
    </location>
</feature>
<feature type="region of interest" description="Disordered" evidence="6">
    <location>
        <begin position="119"/>
        <end position="138"/>
    </location>
</feature>
<comment type="similarity">
    <text evidence="2">Belongs to the ATPase inhibitor family.</text>
</comment>
<accession>A0A9J7EA97</accession>
<protein>
    <submittedName>
        <fullName evidence="8">Uncharacterized protein LOC111354628</fullName>
    </submittedName>
</protein>
<evidence type="ECO:0000256" key="1">
    <source>
        <dbReference type="ARBA" id="ARBA00004173"/>
    </source>
</evidence>
<name>A0A9J7EA97_SPOLT</name>
<dbReference type="AlphaFoldDB" id="A0A9J7EA97"/>
<comment type="subcellular location">
    <subcellularLocation>
        <location evidence="1">Mitochondrion</location>
    </subcellularLocation>
</comment>
<dbReference type="KEGG" id="sliu:111354628"/>
<evidence type="ECO:0000256" key="2">
    <source>
        <dbReference type="ARBA" id="ARBA00010901"/>
    </source>
</evidence>
<keyword evidence="7" id="KW-1185">Reference proteome</keyword>
<reference evidence="8" key="1">
    <citation type="submission" date="2025-08" db="UniProtKB">
        <authorList>
            <consortium name="RefSeq"/>
        </authorList>
    </citation>
    <scope>IDENTIFICATION</scope>
    <source>
        <strain evidence="8">Ishihara</strain>
        <tissue evidence="8">Whole body</tissue>
    </source>
</reference>
<evidence type="ECO:0000313" key="7">
    <source>
        <dbReference type="Proteomes" id="UP000301870"/>
    </source>
</evidence>
<evidence type="ECO:0000256" key="4">
    <source>
        <dbReference type="ARBA" id="ARBA00023054"/>
    </source>
</evidence>
<evidence type="ECO:0000256" key="5">
    <source>
        <dbReference type="ARBA" id="ARBA00023128"/>
    </source>
</evidence>